<accession>A0A8K0WBS7</accession>
<organism evidence="3 4">
    <name type="scientific">Fusarium tricinctum</name>
    <dbReference type="NCBI Taxonomy" id="61284"/>
    <lineage>
        <taxon>Eukaryota</taxon>
        <taxon>Fungi</taxon>
        <taxon>Dikarya</taxon>
        <taxon>Ascomycota</taxon>
        <taxon>Pezizomycotina</taxon>
        <taxon>Sordariomycetes</taxon>
        <taxon>Hypocreomycetidae</taxon>
        <taxon>Hypocreales</taxon>
        <taxon>Nectriaceae</taxon>
        <taxon>Fusarium</taxon>
        <taxon>Fusarium tricinctum species complex</taxon>
    </lineage>
</organism>
<feature type="coiled-coil region" evidence="1">
    <location>
        <begin position="48"/>
        <end position="79"/>
    </location>
</feature>
<dbReference type="Proteomes" id="UP000813427">
    <property type="component" value="Unassembled WGS sequence"/>
</dbReference>
<dbReference type="OrthoDB" id="5056389at2759"/>
<sequence>MSTIRGNDADSPSASVPQGMNATMTKVKTKFEDLQQHLYQAQRIISRLEGAQEVIVTQNNELKKENDQLRLQVAQAQSEEGDNQAPMIQQPGEEPLITQRAPVPQQMHQRQASSRQTSGQRTDSSKEEVNSSPNEHNTKRRHGVISGQERVQSRSKAVEFLNEFQASPGIARVTISFICAWNKLFDDLSGAHEPSPATEKRKRRAHLEEFASFAEPRHWFCFRDVCENGQRAVGFVFRRACPTHGSGCDIIIKSGDNKFGYDIFASTFEEMQRRD</sequence>
<protein>
    <submittedName>
        <fullName evidence="3">Uncharacterized protein</fullName>
    </submittedName>
</protein>
<feature type="region of interest" description="Disordered" evidence="2">
    <location>
        <begin position="1"/>
        <end position="22"/>
    </location>
</feature>
<evidence type="ECO:0000313" key="4">
    <source>
        <dbReference type="Proteomes" id="UP000813427"/>
    </source>
</evidence>
<dbReference type="AlphaFoldDB" id="A0A8K0WBS7"/>
<evidence type="ECO:0000313" key="3">
    <source>
        <dbReference type="EMBL" id="KAH7246484.1"/>
    </source>
</evidence>
<feature type="compositionally biased region" description="Polar residues" evidence="2">
    <location>
        <begin position="106"/>
        <end position="122"/>
    </location>
</feature>
<reference evidence="3" key="1">
    <citation type="journal article" date="2021" name="Nat. Commun.">
        <title>Genetic determinants of endophytism in the Arabidopsis root mycobiome.</title>
        <authorList>
            <person name="Mesny F."/>
            <person name="Miyauchi S."/>
            <person name="Thiergart T."/>
            <person name="Pickel B."/>
            <person name="Atanasova L."/>
            <person name="Karlsson M."/>
            <person name="Huettel B."/>
            <person name="Barry K.W."/>
            <person name="Haridas S."/>
            <person name="Chen C."/>
            <person name="Bauer D."/>
            <person name="Andreopoulos W."/>
            <person name="Pangilinan J."/>
            <person name="LaButti K."/>
            <person name="Riley R."/>
            <person name="Lipzen A."/>
            <person name="Clum A."/>
            <person name="Drula E."/>
            <person name="Henrissat B."/>
            <person name="Kohler A."/>
            <person name="Grigoriev I.V."/>
            <person name="Martin F.M."/>
            <person name="Hacquard S."/>
        </authorList>
    </citation>
    <scope>NUCLEOTIDE SEQUENCE</scope>
    <source>
        <strain evidence="3">MPI-SDFR-AT-0068</strain>
    </source>
</reference>
<keyword evidence="4" id="KW-1185">Reference proteome</keyword>
<evidence type="ECO:0000256" key="1">
    <source>
        <dbReference type="SAM" id="Coils"/>
    </source>
</evidence>
<name>A0A8K0WBS7_9HYPO</name>
<evidence type="ECO:0000256" key="2">
    <source>
        <dbReference type="SAM" id="MobiDB-lite"/>
    </source>
</evidence>
<gene>
    <name evidence="3" type="ORF">BKA59DRAFT_512450</name>
</gene>
<keyword evidence="1" id="KW-0175">Coiled coil</keyword>
<proteinExistence type="predicted"/>
<dbReference type="EMBL" id="JAGPXF010000004">
    <property type="protein sequence ID" value="KAH7246484.1"/>
    <property type="molecule type" value="Genomic_DNA"/>
</dbReference>
<comment type="caution">
    <text evidence="3">The sequence shown here is derived from an EMBL/GenBank/DDBJ whole genome shotgun (WGS) entry which is preliminary data.</text>
</comment>
<feature type="region of interest" description="Disordered" evidence="2">
    <location>
        <begin position="102"/>
        <end position="150"/>
    </location>
</feature>